<dbReference type="InterPro" id="IPR013783">
    <property type="entry name" value="Ig-like_fold"/>
</dbReference>
<accession>A0A3P9KR61</accession>
<dbReference type="Ensembl" id="ENSORLT00020017602.1">
    <property type="protein sequence ID" value="ENSORLP00020010852.1"/>
    <property type="gene ID" value="ENSORLG00020011772.1"/>
</dbReference>
<dbReference type="PRINTS" id="PR00014">
    <property type="entry name" value="FNTYPEIII"/>
</dbReference>
<name>A0A3P9KR61_ORYLA</name>
<reference evidence="5" key="4">
    <citation type="submission" date="2025-09" db="UniProtKB">
        <authorList>
            <consortium name="Ensembl"/>
        </authorList>
    </citation>
    <scope>IDENTIFICATION</scope>
    <source>
        <strain evidence="5">HNI</strain>
    </source>
</reference>
<dbReference type="SMART" id="SM00409">
    <property type="entry name" value="IG"/>
    <property type="match status" value="1"/>
</dbReference>
<dbReference type="PROSITE" id="PS50835">
    <property type="entry name" value="IG_LIKE"/>
    <property type="match status" value="1"/>
</dbReference>
<dbReference type="SUPFAM" id="SSF48726">
    <property type="entry name" value="Immunoglobulin"/>
    <property type="match status" value="1"/>
</dbReference>
<sequence length="245" mass="26966">MKTLIVIKAGENVVLDAEVFGKPLPKVSWKKDGAPLVLAEGMKMTQKKHVHMLELFSVTRKETGDYTITAENTNGSKYATIKVKVLGKLDLSSQSFKICPICTHGCQALTLFCRQTRIETFFYSSDVPGPCEPPVITNITKDSMTVSWKAPANDGKAPILGYLVEKREATELSWAKVNRRPVIDRTIKAVQLTEGSEYEFRVIALNKAGLGKPSDASNAALAVDPVCKCLVLKPQIKRSYFSSDV</sequence>
<reference evidence="5" key="3">
    <citation type="submission" date="2025-08" db="UniProtKB">
        <authorList>
            <consortium name="Ensembl"/>
        </authorList>
    </citation>
    <scope>IDENTIFICATION</scope>
    <source>
        <strain evidence="5">HNI</strain>
    </source>
</reference>
<reference evidence="5 6" key="2">
    <citation type="submission" date="2017-04" db="EMBL/GenBank/DDBJ databases">
        <title>CpG methylation of centromeres and impact of large insertions on vertebrate speciation.</title>
        <authorList>
            <person name="Ichikawa K."/>
            <person name="Yoshimura J."/>
            <person name="Morishita S."/>
        </authorList>
    </citation>
    <scope>NUCLEOTIDE SEQUENCE</scope>
    <source>
        <strain evidence="5 6">HNI</strain>
    </source>
</reference>
<proteinExistence type="predicted"/>
<dbReference type="Pfam" id="PF07679">
    <property type="entry name" value="I-set"/>
    <property type="match status" value="1"/>
</dbReference>
<organism evidence="5 6">
    <name type="scientific">Oryzias latipes</name>
    <name type="common">Japanese rice fish</name>
    <name type="synonym">Japanese killifish</name>
    <dbReference type="NCBI Taxonomy" id="8090"/>
    <lineage>
        <taxon>Eukaryota</taxon>
        <taxon>Metazoa</taxon>
        <taxon>Chordata</taxon>
        <taxon>Craniata</taxon>
        <taxon>Vertebrata</taxon>
        <taxon>Euteleostomi</taxon>
        <taxon>Actinopterygii</taxon>
        <taxon>Neopterygii</taxon>
        <taxon>Teleostei</taxon>
        <taxon>Neoteleostei</taxon>
        <taxon>Acanthomorphata</taxon>
        <taxon>Ovalentaria</taxon>
        <taxon>Atherinomorphae</taxon>
        <taxon>Beloniformes</taxon>
        <taxon>Adrianichthyidae</taxon>
        <taxon>Oryziinae</taxon>
        <taxon>Oryzias</taxon>
    </lineage>
</organism>
<evidence type="ECO:0008006" key="7">
    <source>
        <dbReference type="Google" id="ProtNLM"/>
    </source>
</evidence>
<dbReference type="Gene3D" id="2.60.40.10">
    <property type="entry name" value="Immunoglobulins"/>
    <property type="match status" value="2"/>
</dbReference>
<evidence type="ECO:0000259" key="3">
    <source>
        <dbReference type="PROSITE" id="PS50835"/>
    </source>
</evidence>
<dbReference type="InterPro" id="IPR036116">
    <property type="entry name" value="FN3_sf"/>
</dbReference>
<dbReference type="InterPro" id="IPR003961">
    <property type="entry name" value="FN3_dom"/>
</dbReference>
<evidence type="ECO:0000256" key="1">
    <source>
        <dbReference type="ARBA" id="ARBA00022737"/>
    </source>
</evidence>
<evidence type="ECO:0000256" key="2">
    <source>
        <dbReference type="ARBA" id="ARBA00023319"/>
    </source>
</evidence>
<evidence type="ECO:0000259" key="4">
    <source>
        <dbReference type="PROSITE" id="PS50853"/>
    </source>
</evidence>
<dbReference type="CDD" id="cd00063">
    <property type="entry name" value="FN3"/>
    <property type="match status" value="1"/>
</dbReference>
<keyword evidence="1" id="KW-0677">Repeat</keyword>
<protein>
    <recommendedName>
        <fullName evidence="7">Fibronectin type-III domain-containing protein</fullName>
    </recommendedName>
</protein>
<dbReference type="Pfam" id="PF00041">
    <property type="entry name" value="fn3"/>
    <property type="match status" value="1"/>
</dbReference>
<dbReference type="Proteomes" id="UP000265180">
    <property type="component" value="Chromosome 21"/>
</dbReference>
<reference key="1">
    <citation type="journal article" date="2007" name="Nature">
        <title>The medaka draft genome and insights into vertebrate genome evolution.</title>
        <authorList>
            <person name="Kasahara M."/>
            <person name="Naruse K."/>
            <person name="Sasaki S."/>
            <person name="Nakatani Y."/>
            <person name="Qu W."/>
            <person name="Ahsan B."/>
            <person name="Yamada T."/>
            <person name="Nagayasu Y."/>
            <person name="Doi K."/>
            <person name="Kasai Y."/>
            <person name="Jindo T."/>
            <person name="Kobayashi D."/>
            <person name="Shimada A."/>
            <person name="Toyoda A."/>
            <person name="Kuroki Y."/>
            <person name="Fujiyama A."/>
            <person name="Sasaki T."/>
            <person name="Shimizu A."/>
            <person name="Asakawa S."/>
            <person name="Shimizu N."/>
            <person name="Hashimoto S."/>
            <person name="Yang J."/>
            <person name="Lee Y."/>
            <person name="Matsushima K."/>
            <person name="Sugano S."/>
            <person name="Sakaizumi M."/>
            <person name="Narita T."/>
            <person name="Ohishi K."/>
            <person name="Haga S."/>
            <person name="Ohta F."/>
            <person name="Nomoto H."/>
            <person name="Nogata K."/>
            <person name="Morishita T."/>
            <person name="Endo T."/>
            <person name="Shin-I T."/>
            <person name="Takeda H."/>
            <person name="Morishita S."/>
            <person name="Kohara Y."/>
        </authorList>
    </citation>
    <scope>NUCLEOTIDE SEQUENCE [LARGE SCALE GENOMIC DNA]</scope>
    <source>
        <strain>Hd-rR</strain>
    </source>
</reference>
<keyword evidence="2" id="KW-0393">Immunoglobulin domain</keyword>
<dbReference type="FunFam" id="2.60.40.10:FF:000034">
    <property type="entry name" value="Titin isoform A"/>
    <property type="match status" value="1"/>
</dbReference>
<dbReference type="FunFam" id="2.60.40.10:FF:000002">
    <property type="entry name" value="Titin a"/>
    <property type="match status" value="1"/>
</dbReference>
<dbReference type="InterPro" id="IPR013098">
    <property type="entry name" value="Ig_I-set"/>
</dbReference>
<dbReference type="PROSITE" id="PS50853">
    <property type="entry name" value="FN3"/>
    <property type="match status" value="1"/>
</dbReference>
<evidence type="ECO:0000313" key="5">
    <source>
        <dbReference type="Ensembl" id="ENSORLP00020010852.1"/>
    </source>
</evidence>
<dbReference type="PANTHER" id="PTHR14340">
    <property type="entry name" value="MICROFIBRIL-ASSOCIATED GLYCOPROTEIN 3"/>
    <property type="match status" value="1"/>
</dbReference>
<dbReference type="SMART" id="SM00060">
    <property type="entry name" value="FN3"/>
    <property type="match status" value="1"/>
</dbReference>
<dbReference type="PANTHER" id="PTHR14340:SF9">
    <property type="entry name" value="FIBRONECTIN TYPE-III DOMAIN-CONTAINING PROTEIN"/>
    <property type="match status" value="1"/>
</dbReference>
<evidence type="ECO:0000313" key="6">
    <source>
        <dbReference type="Proteomes" id="UP000265180"/>
    </source>
</evidence>
<dbReference type="AlphaFoldDB" id="A0A3P9KR61"/>
<dbReference type="InterPro" id="IPR007110">
    <property type="entry name" value="Ig-like_dom"/>
</dbReference>
<feature type="domain" description="Fibronectin type-III" evidence="4">
    <location>
        <begin position="130"/>
        <end position="225"/>
    </location>
</feature>
<dbReference type="InterPro" id="IPR036179">
    <property type="entry name" value="Ig-like_dom_sf"/>
</dbReference>
<feature type="domain" description="Ig-like" evidence="3">
    <location>
        <begin position="1"/>
        <end position="84"/>
    </location>
</feature>
<dbReference type="SUPFAM" id="SSF49265">
    <property type="entry name" value="Fibronectin type III"/>
    <property type="match status" value="1"/>
</dbReference>
<dbReference type="InterPro" id="IPR003599">
    <property type="entry name" value="Ig_sub"/>
</dbReference>